<dbReference type="GO" id="GO:0000978">
    <property type="term" value="F:RNA polymerase II cis-regulatory region sequence-specific DNA binding"/>
    <property type="evidence" value="ECO:0007669"/>
    <property type="project" value="TreeGrafter"/>
</dbReference>
<organism evidence="3 4">
    <name type="scientific">Amphibalanus amphitrite</name>
    <name type="common">Striped barnacle</name>
    <name type="synonym">Balanus amphitrite</name>
    <dbReference type="NCBI Taxonomy" id="1232801"/>
    <lineage>
        <taxon>Eukaryota</taxon>
        <taxon>Metazoa</taxon>
        <taxon>Ecdysozoa</taxon>
        <taxon>Arthropoda</taxon>
        <taxon>Crustacea</taxon>
        <taxon>Multicrustacea</taxon>
        <taxon>Cirripedia</taxon>
        <taxon>Thoracica</taxon>
        <taxon>Thoracicalcarea</taxon>
        <taxon>Balanomorpha</taxon>
        <taxon>Balanoidea</taxon>
        <taxon>Balanidae</taxon>
        <taxon>Amphibalaninae</taxon>
        <taxon>Amphibalanus</taxon>
    </lineage>
</organism>
<dbReference type="PROSITE" id="PS50217">
    <property type="entry name" value="BZIP"/>
    <property type="match status" value="1"/>
</dbReference>
<dbReference type="InterPro" id="IPR004827">
    <property type="entry name" value="bZIP"/>
</dbReference>
<comment type="caution">
    <text evidence="3">The sequence shown here is derived from an EMBL/GenBank/DDBJ whole genome shotgun (WGS) entry which is preliminary data.</text>
</comment>
<feature type="region of interest" description="Disordered" evidence="1">
    <location>
        <begin position="169"/>
        <end position="229"/>
    </location>
</feature>
<dbReference type="InterPro" id="IPR046347">
    <property type="entry name" value="bZIP_sf"/>
</dbReference>
<dbReference type="Proteomes" id="UP000440578">
    <property type="component" value="Unassembled WGS sequence"/>
</dbReference>
<evidence type="ECO:0000313" key="3">
    <source>
        <dbReference type="EMBL" id="KAF0289054.1"/>
    </source>
</evidence>
<reference evidence="3 4" key="1">
    <citation type="submission" date="2019-07" db="EMBL/GenBank/DDBJ databases">
        <title>Draft genome assembly of a fouling barnacle, Amphibalanus amphitrite (Darwin, 1854): The first reference genome for Thecostraca.</title>
        <authorList>
            <person name="Kim W."/>
        </authorList>
    </citation>
    <scope>NUCLEOTIDE SEQUENCE [LARGE SCALE GENOMIC DNA]</scope>
    <source>
        <strain evidence="3">SNU_AA5</strain>
        <tissue evidence="3">Soma without cirri and trophi</tissue>
    </source>
</reference>
<proteinExistence type="predicted"/>
<dbReference type="CDD" id="cd14693">
    <property type="entry name" value="bZIP_CEBP"/>
    <property type="match status" value="1"/>
</dbReference>
<dbReference type="GO" id="GO:0006351">
    <property type="term" value="P:DNA-templated transcription"/>
    <property type="evidence" value="ECO:0007669"/>
    <property type="project" value="InterPro"/>
</dbReference>
<dbReference type="AlphaFoldDB" id="A0A6A4VBZ9"/>
<sequence>MESPQMYDLSDSVVKPSFNGLSGKTRLGGYGEEFGDLADLGASEVSLDLQAFVNDPHFSDGIFTDIVEGKGLGAAAAAAVAGQAGRAGMPPASCAGLTYPTAGYLPQPMPYTVPRLGGDTVTAIPVKKDPDAAEFQACRQPPIHPGFTGGYSPAYASLTPVSSAAGGLVPARLPTSAPPAPPSRPSGGSKHSPSKRISPGSEEYRRRRERNNVAVRKSREKAKMRCRETEERVKFLSRENEGLHKRVEMMTKELTVLKNLFANVGVLPEQLQREIAKHLGDGFGSRPAAPPAGL</sequence>
<dbReference type="Pfam" id="PF07716">
    <property type="entry name" value="bZIP_2"/>
    <property type="match status" value="1"/>
</dbReference>
<dbReference type="EMBL" id="VIIS01002064">
    <property type="protein sequence ID" value="KAF0289054.1"/>
    <property type="molecule type" value="Genomic_DNA"/>
</dbReference>
<dbReference type="GO" id="GO:0000981">
    <property type="term" value="F:DNA-binding transcription factor activity, RNA polymerase II-specific"/>
    <property type="evidence" value="ECO:0007669"/>
    <property type="project" value="TreeGrafter"/>
</dbReference>
<accession>A0A6A4VBZ9</accession>
<dbReference type="InterPro" id="IPR031106">
    <property type="entry name" value="C/EBP"/>
</dbReference>
<dbReference type="SUPFAM" id="SSF57959">
    <property type="entry name" value="Leucine zipper domain"/>
    <property type="match status" value="1"/>
</dbReference>
<evidence type="ECO:0000256" key="1">
    <source>
        <dbReference type="SAM" id="MobiDB-lite"/>
    </source>
</evidence>
<dbReference type="PANTHER" id="PTHR23334">
    <property type="entry name" value="CCAAT/ENHANCER BINDING PROTEIN"/>
    <property type="match status" value="1"/>
</dbReference>
<protein>
    <submittedName>
        <fullName evidence="3">CCAAT/enhancer-binding protein epsilon</fullName>
    </submittedName>
</protein>
<evidence type="ECO:0000313" key="4">
    <source>
        <dbReference type="Proteomes" id="UP000440578"/>
    </source>
</evidence>
<feature type="domain" description="BZIP" evidence="2">
    <location>
        <begin position="201"/>
        <end position="264"/>
    </location>
</feature>
<dbReference type="SMART" id="SM00338">
    <property type="entry name" value="BRLZ"/>
    <property type="match status" value="1"/>
</dbReference>
<dbReference type="OrthoDB" id="10032067at2759"/>
<evidence type="ECO:0000259" key="2">
    <source>
        <dbReference type="PROSITE" id="PS50217"/>
    </source>
</evidence>
<name>A0A6A4VBZ9_AMPAM</name>
<keyword evidence="4" id="KW-1185">Reference proteome</keyword>
<gene>
    <name evidence="3" type="primary">CEBPE_1</name>
    <name evidence="3" type="ORF">FJT64_001350</name>
</gene>
<dbReference type="Gene3D" id="1.20.5.170">
    <property type="match status" value="1"/>
</dbReference>
<dbReference type="PANTHER" id="PTHR23334:SF20">
    <property type="entry name" value="BASIC LEUCINE ZIPPER 24"/>
    <property type="match status" value="1"/>
</dbReference>